<dbReference type="EMBL" id="JBHTKJ010000073">
    <property type="protein sequence ID" value="MFD1040554.1"/>
    <property type="molecule type" value="Genomic_DNA"/>
</dbReference>
<dbReference type="PANTHER" id="PTHR41700">
    <property type="entry name" value="GCN5-RELATED N-ACETYLTRANSFERASE"/>
    <property type="match status" value="1"/>
</dbReference>
<protein>
    <submittedName>
        <fullName evidence="2">GNAT family N-acetyltransferase</fullName>
    </submittedName>
</protein>
<comment type="caution">
    <text evidence="2">The sequence shown here is derived from an EMBL/GenBank/DDBJ whole genome shotgun (WGS) entry which is preliminary data.</text>
</comment>
<dbReference type="InterPro" id="IPR016181">
    <property type="entry name" value="Acyl_CoA_acyltransferase"/>
</dbReference>
<organism evidence="2 3">
    <name type="scientific">Virgibacillus byunsanensis</name>
    <dbReference type="NCBI Taxonomy" id="570945"/>
    <lineage>
        <taxon>Bacteria</taxon>
        <taxon>Bacillati</taxon>
        <taxon>Bacillota</taxon>
        <taxon>Bacilli</taxon>
        <taxon>Bacillales</taxon>
        <taxon>Bacillaceae</taxon>
        <taxon>Virgibacillus</taxon>
    </lineage>
</organism>
<keyword evidence="3" id="KW-1185">Reference proteome</keyword>
<evidence type="ECO:0000313" key="2">
    <source>
        <dbReference type="EMBL" id="MFD1040554.1"/>
    </source>
</evidence>
<dbReference type="RefSeq" id="WP_390364733.1">
    <property type="nucleotide sequence ID" value="NZ_JBHTKJ010000073.1"/>
</dbReference>
<dbReference type="InterPro" id="IPR000182">
    <property type="entry name" value="GNAT_dom"/>
</dbReference>
<dbReference type="PROSITE" id="PS51186">
    <property type="entry name" value="GNAT"/>
    <property type="match status" value="1"/>
</dbReference>
<proteinExistence type="predicted"/>
<dbReference type="Proteomes" id="UP001597040">
    <property type="component" value="Unassembled WGS sequence"/>
</dbReference>
<dbReference type="PANTHER" id="PTHR41700:SF1">
    <property type="entry name" value="N-ACETYLTRANSFERASE DOMAIN-CONTAINING PROTEIN"/>
    <property type="match status" value="1"/>
</dbReference>
<sequence length="262" mass="30294">MTEQIEIRRLTTMDELHDMQHVEEAVWDMPPTPVHQTHTALHNGGIILGAFTEEKMIGFLYSFAGFDGKNAYLCSHMLGIISTYRKGGLGMRMKFKQADIAKSLGYTKITWTFDPLESLNAYLNLHKLGANGAYYKENHYGSMDDGLNQGLPTDRIKIEWNLDKEQTKKDIHFDEAKLLLRKENDHPVVTDTFTNNFSKNEGGWFVTVPAHFQLIKQQDIQLAKNWRYETRKVFQALYSEGYQAKDFIHDGSNDVSYYYFSK</sequence>
<gene>
    <name evidence="2" type="ORF">ACFQ3N_19435</name>
</gene>
<reference evidence="3" key="1">
    <citation type="journal article" date="2019" name="Int. J. Syst. Evol. Microbiol.">
        <title>The Global Catalogue of Microorganisms (GCM) 10K type strain sequencing project: providing services to taxonomists for standard genome sequencing and annotation.</title>
        <authorList>
            <consortium name="The Broad Institute Genomics Platform"/>
            <consortium name="The Broad Institute Genome Sequencing Center for Infectious Disease"/>
            <person name="Wu L."/>
            <person name="Ma J."/>
        </authorList>
    </citation>
    <scope>NUCLEOTIDE SEQUENCE [LARGE SCALE GENOMIC DNA]</scope>
    <source>
        <strain evidence="3">CCUG 56754</strain>
    </source>
</reference>
<evidence type="ECO:0000259" key="1">
    <source>
        <dbReference type="PROSITE" id="PS51186"/>
    </source>
</evidence>
<evidence type="ECO:0000313" key="3">
    <source>
        <dbReference type="Proteomes" id="UP001597040"/>
    </source>
</evidence>
<dbReference type="InterPro" id="IPR038764">
    <property type="entry name" value="GNAT_N_AcTrfase_prd"/>
</dbReference>
<accession>A0ABW3LU37</accession>
<name>A0ABW3LU37_9BACI</name>
<feature type="domain" description="N-acetyltransferase" evidence="1">
    <location>
        <begin position="5"/>
        <end position="165"/>
    </location>
</feature>
<dbReference type="SUPFAM" id="SSF55729">
    <property type="entry name" value="Acyl-CoA N-acyltransferases (Nat)"/>
    <property type="match status" value="1"/>
</dbReference>
<dbReference type="Gene3D" id="3.40.630.30">
    <property type="match status" value="1"/>
</dbReference>